<gene>
    <name evidence="1" type="ORF">Bandiella_01352</name>
</gene>
<accession>A0ABZ0UM46</accession>
<sequence>MSSTLGNAVQRLSPLYGIDWLASKALAKHGVKQGDMLKSISNLYLGAEKAISKTSNVVSEQLSGTYDSIMSNQNNGLNVVDINDEVKKGNLYWDTFKDKTKKNAYYMVLSHL</sequence>
<evidence type="ECO:0000313" key="2">
    <source>
        <dbReference type="Proteomes" id="UP001327219"/>
    </source>
</evidence>
<evidence type="ECO:0000313" key="1">
    <source>
        <dbReference type="EMBL" id="WPX97206.1"/>
    </source>
</evidence>
<organism evidence="1 2">
    <name type="scientific">Candidatus Bandiella euplotis</name>
    <dbReference type="NCBI Taxonomy" id="1664265"/>
    <lineage>
        <taxon>Bacteria</taxon>
        <taxon>Pseudomonadati</taxon>
        <taxon>Pseudomonadota</taxon>
        <taxon>Alphaproteobacteria</taxon>
        <taxon>Rickettsiales</taxon>
        <taxon>Candidatus Midichloriaceae</taxon>
        <taxon>Candidatus Bandiella</taxon>
    </lineage>
</organism>
<protein>
    <submittedName>
        <fullName evidence="1">Uncharacterized protein</fullName>
    </submittedName>
</protein>
<name>A0ABZ0UM46_9RICK</name>
<dbReference type="Proteomes" id="UP001327219">
    <property type="component" value="Chromosome"/>
</dbReference>
<dbReference type="EMBL" id="CP110820">
    <property type="protein sequence ID" value="WPX97206.1"/>
    <property type="molecule type" value="Genomic_DNA"/>
</dbReference>
<keyword evidence="2" id="KW-1185">Reference proteome</keyword>
<reference evidence="1 2" key="1">
    <citation type="submission" date="2022-11" db="EMBL/GenBank/DDBJ databases">
        <title>Host association and intracellularity evolved multiple times independently in the Rickettsiales.</title>
        <authorList>
            <person name="Castelli M."/>
            <person name="Nardi T."/>
            <person name="Gammuto L."/>
            <person name="Bellinzona G."/>
            <person name="Sabaneyeva E."/>
            <person name="Potekhin A."/>
            <person name="Serra V."/>
            <person name="Petroni G."/>
            <person name="Sassera D."/>
        </authorList>
    </citation>
    <scope>NUCLEOTIDE SEQUENCE [LARGE SCALE GENOMIC DNA]</scope>
    <source>
        <strain evidence="1 2">NDG2</strain>
    </source>
</reference>
<proteinExistence type="predicted"/>